<dbReference type="PROSITE" id="PS50109">
    <property type="entry name" value="HIS_KIN"/>
    <property type="match status" value="1"/>
</dbReference>
<feature type="domain" description="Histidine kinase" evidence="4">
    <location>
        <begin position="392"/>
        <end position="649"/>
    </location>
</feature>
<evidence type="ECO:0000256" key="3">
    <source>
        <dbReference type="PROSITE-ProRule" id="PRU00244"/>
    </source>
</evidence>
<keyword evidence="3" id="KW-0812">Transmembrane</keyword>
<evidence type="ECO:0000313" key="8">
    <source>
        <dbReference type="Proteomes" id="UP000092695"/>
    </source>
</evidence>
<dbReference type="Gene3D" id="3.30.450.20">
    <property type="entry name" value="PAS domain"/>
    <property type="match status" value="1"/>
</dbReference>
<dbReference type="Gene3D" id="3.30.565.10">
    <property type="entry name" value="Histidine kinase-like ATPase, C-terminal domain"/>
    <property type="match status" value="1"/>
</dbReference>
<accession>A0A193LDH2</accession>
<comment type="catalytic activity">
    <reaction evidence="1">
        <text>ATP + protein L-histidine = ADP + protein N-phospho-L-histidine.</text>
        <dbReference type="EC" id="2.7.13.3"/>
    </reaction>
</comment>
<protein>
    <recommendedName>
        <fullName evidence="2">histidine kinase</fullName>
        <ecNumber evidence="2">2.7.13.3</ecNumber>
    </recommendedName>
</protein>
<proteinExistence type="predicted"/>
<dbReference type="EMBL" id="CP016268">
    <property type="protein sequence ID" value="ANO50528.1"/>
    <property type="molecule type" value="Genomic_DNA"/>
</dbReference>
<dbReference type="InterPro" id="IPR005467">
    <property type="entry name" value="His_kinase_dom"/>
</dbReference>
<dbReference type="NCBIfam" id="TIGR00229">
    <property type="entry name" value="sensory_box"/>
    <property type="match status" value="1"/>
</dbReference>
<keyword evidence="8" id="KW-1185">Reference proteome</keyword>
<dbReference type="InterPro" id="IPR035965">
    <property type="entry name" value="PAS-like_dom_sf"/>
</dbReference>
<dbReference type="OrthoDB" id="1931120at2"/>
<gene>
    <name evidence="7" type="ORF">BA177_04245</name>
</gene>
<reference evidence="7 8" key="1">
    <citation type="submission" date="2016-06" db="EMBL/GenBank/DDBJ databases">
        <title>Complete genome sequence of a deep-branching marine Gamma Proteobacterium Woeseia oceani type strain XK5.</title>
        <authorList>
            <person name="Mu D."/>
            <person name="Du Z."/>
        </authorList>
    </citation>
    <scope>NUCLEOTIDE SEQUENCE [LARGE SCALE GENOMIC DNA]</scope>
    <source>
        <strain evidence="7 8">XK5</strain>
    </source>
</reference>
<dbReference type="PROSITE" id="PS50112">
    <property type="entry name" value="PAS"/>
    <property type="match status" value="1"/>
</dbReference>
<dbReference type="CDD" id="cd00130">
    <property type="entry name" value="PAS"/>
    <property type="match status" value="1"/>
</dbReference>
<dbReference type="InterPro" id="IPR005330">
    <property type="entry name" value="MHYT_dom"/>
</dbReference>
<feature type="transmembrane region" description="Helical" evidence="3">
    <location>
        <begin position="218"/>
        <end position="237"/>
    </location>
</feature>
<dbReference type="InterPro" id="IPR036890">
    <property type="entry name" value="HATPase_C_sf"/>
</dbReference>
<feature type="transmembrane region" description="Helical" evidence="3">
    <location>
        <begin position="141"/>
        <end position="163"/>
    </location>
</feature>
<organism evidence="7 8">
    <name type="scientific">Woeseia oceani</name>
    <dbReference type="NCBI Taxonomy" id="1548547"/>
    <lineage>
        <taxon>Bacteria</taxon>
        <taxon>Pseudomonadati</taxon>
        <taxon>Pseudomonadota</taxon>
        <taxon>Gammaproteobacteria</taxon>
        <taxon>Woeseiales</taxon>
        <taxon>Woeseiaceae</taxon>
        <taxon>Woeseia</taxon>
    </lineage>
</organism>
<dbReference type="EC" id="2.7.13.3" evidence="2"/>
<feature type="domain" description="MHYT" evidence="6">
    <location>
        <begin position="5"/>
        <end position="199"/>
    </location>
</feature>
<dbReference type="RefSeq" id="WP_068613315.1">
    <property type="nucleotide sequence ID" value="NZ_CP016268.1"/>
</dbReference>
<dbReference type="SMART" id="SM00387">
    <property type="entry name" value="HATPase_c"/>
    <property type="match status" value="1"/>
</dbReference>
<keyword evidence="3" id="KW-1133">Transmembrane helix</keyword>
<dbReference type="InterPro" id="IPR003594">
    <property type="entry name" value="HATPase_dom"/>
</dbReference>
<dbReference type="STRING" id="1548547.BA177_04245"/>
<feature type="transmembrane region" description="Helical" evidence="3">
    <location>
        <begin position="6"/>
        <end position="25"/>
    </location>
</feature>
<evidence type="ECO:0000256" key="2">
    <source>
        <dbReference type="ARBA" id="ARBA00012438"/>
    </source>
</evidence>
<dbReference type="PRINTS" id="PR00344">
    <property type="entry name" value="BCTRLSENSOR"/>
</dbReference>
<dbReference type="Proteomes" id="UP000092695">
    <property type="component" value="Chromosome"/>
</dbReference>
<dbReference type="Gene3D" id="1.10.287.130">
    <property type="match status" value="1"/>
</dbReference>
<evidence type="ECO:0000259" key="5">
    <source>
        <dbReference type="PROSITE" id="PS50112"/>
    </source>
</evidence>
<dbReference type="PROSITE" id="PS50924">
    <property type="entry name" value="MHYT"/>
    <property type="match status" value="1"/>
</dbReference>
<evidence type="ECO:0000259" key="6">
    <source>
        <dbReference type="PROSITE" id="PS50924"/>
    </source>
</evidence>
<feature type="transmembrane region" description="Helical" evidence="3">
    <location>
        <begin position="108"/>
        <end position="129"/>
    </location>
</feature>
<dbReference type="GO" id="GO:0016020">
    <property type="term" value="C:membrane"/>
    <property type="evidence" value="ECO:0007669"/>
    <property type="project" value="UniProtKB-UniRule"/>
</dbReference>
<feature type="transmembrane region" description="Helical" evidence="3">
    <location>
        <begin position="175"/>
        <end position="198"/>
    </location>
</feature>
<dbReference type="GO" id="GO:0004673">
    <property type="term" value="F:protein histidine kinase activity"/>
    <property type="evidence" value="ECO:0007669"/>
    <property type="project" value="UniProtKB-EC"/>
</dbReference>
<evidence type="ECO:0000256" key="1">
    <source>
        <dbReference type="ARBA" id="ARBA00000085"/>
    </source>
</evidence>
<sequence length="662" mass="71631">MHTTYNLPLVALSFIVAIAASYTALELSRRVSHADGIGSRRWLTAGSFSMGFGIWTMHFVGMLALSMSLPHSYDIALTGLSLLIAIGASAFAIYIATRSGISLAHIGMSGLLLGAGIVTMHYLGMLAMIMEADVQYDQAMVLASIVIAIVAATAAIWIIFTLISTAKRPSLPLRMLAATIMGGGICGMHYTGMAAASYTPWVATSGDLGGSDKTMQALVIGTAALVILAVTLLVILFDDRLTAERVQREKSVQRAMHLSQILDESTNEIYLFDADNFRFSHVNRGALENLGYSNSELTNMTPMEVSPGLSKQELENLLLPLREGKRKDMLINLMHRRKDGSEYPVRAHLQLHTASQPPLFVGIVNDITSMVDLESQLAQAKKMESIGQLAAGVAHEINTPAQYVGDNTKFVQDAFADLMPLLDRYADLAEAVRGKDSKNEHLQRIDSAVEDADAEYLREQIPLAIEQSLEGISRISGIVRAMKEFSHPGSKFRESTDLNSAIRNTVLVASNEWRYVADVRTELDENLPPVSCYAHEINQVLLNLIVNAAHAIEMGNKGADTGKGTITITTSCDEKMASITITDTGCGIKKEHLDRVFDPFFTTKDVGKGTGQGLAMAYRSIVDMHGGTLTVASEVGRGTTFTIRLSLTGTSADVAEIEGRVA</sequence>
<feature type="transmembrane region" description="Helical" evidence="3">
    <location>
        <begin position="75"/>
        <end position="96"/>
    </location>
</feature>
<dbReference type="AlphaFoldDB" id="A0A193LDH2"/>
<dbReference type="Pfam" id="PF02518">
    <property type="entry name" value="HATPase_c"/>
    <property type="match status" value="1"/>
</dbReference>
<dbReference type="PANTHER" id="PTHR43065:SF50">
    <property type="entry name" value="HISTIDINE KINASE"/>
    <property type="match status" value="1"/>
</dbReference>
<name>A0A193LDH2_9GAMM</name>
<dbReference type="SUPFAM" id="SSF55785">
    <property type="entry name" value="PYP-like sensor domain (PAS domain)"/>
    <property type="match status" value="1"/>
</dbReference>
<feature type="domain" description="PAS" evidence="5">
    <location>
        <begin position="254"/>
        <end position="299"/>
    </location>
</feature>
<keyword evidence="3" id="KW-0472">Membrane</keyword>
<dbReference type="PANTHER" id="PTHR43065">
    <property type="entry name" value="SENSOR HISTIDINE KINASE"/>
    <property type="match status" value="1"/>
</dbReference>
<dbReference type="InterPro" id="IPR000014">
    <property type="entry name" value="PAS"/>
</dbReference>
<evidence type="ECO:0000259" key="4">
    <source>
        <dbReference type="PROSITE" id="PS50109"/>
    </source>
</evidence>
<dbReference type="InterPro" id="IPR004358">
    <property type="entry name" value="Sig_transdc_His_kin-like_C"/>
</dbReference>
<feature type="transmembrane region" description="Helical" evidence="3">
    <location>
        <begin position="46"/>
        <end position="69"/>
    </location>
</feature>
<dbReference type="Pfam" id="PF03707">
    <property type="entry name" value="MHYT"/>
    <property type="match status" value="2"/>
</dbReference>
<dbReference type="SUPFAM" id="SSF55874">
    <property type="entry name" value="ATPase domain of HSP90 chaperone/DNA topoisomerase II/histidine kinase"/>
    <property type="match status" value="1"/>
</dbReference>
<evidence type="ECO:0000313" key="7">
    <source>
        <dbReference type="EMBL" id="ANO50528.1"/>
    </source>
</evidence>
<dbReference type="Pfam" id="PF13426">
    <property type="entry name" value="PAS_9"/>
    <property type="match status" value="1"/>
</dbReference>
<dbReference type="KEGG" id="woc:BA177_04245"/>